<dbReference type="Pfam" id="PF04964">
    <property type="entry name" value="Flp_Fap"/>
    <property type="match status" value="1"/>
</dbReference>
<keyword evidence="1" id="KW-0472">Membrane</keyword>
<accession>W4LZ17</accession>
<dbReference type="EMBL" id="AZHW01000061">
    <property type="protein sequence ID" value="ETX03314.1"/>
    <property type="molecule type" value="Genomic_DNA"/>
</dbReference>
<name>W4LZ17_ENTF1</name>
<gene>
    <name evidence="2" type="ORF">ETSY1_00445</name>
</gene>
<feature type="transmembrane region" description="Helical" evidence="1">
    <location>
        <begin position="44"/>
        <end position="62"/>
    </location>
</feature>
<keyword evidence="1" id="KW-1133">Transmembrane helix</keyword>
<sequence>MMDSWPDYPDKVKISKGHVMLKRYASAKEMALMYMTQDQRGASAIEYGLIGGLIAAVLVGILQATGVNLQSIFNTINSAVDLAIEN</sequence>
<keyword evidence="1" id="KW-0812">Transmembrane</keyword>
<comment type="caution">
    <text evidence="2">The sequence shown here is derived from an EMBL/GenBank/DDBJ whole genome shotgun (WGS) entry which is preliminary data.</text>
</comment>
<dbReference type="HOGENOM" id="CLU_171854_4_0_7"/>
<evidence type="ECO:0000313" key="2">
    <source>
        <dbReference type="EMBL" id="ETX03314.1"/>
    </source>
</evidence>
<evidence type="ECO:0000256" key="1">
    <source>
        <dbReference type="SAM" id="Phobius"/>
    </source>
</evidence>
<evidence type="ECO:0000313" key="3">
    <source>
        <dbReference type="Proteomes" id="UP000019141"/>
    </source>
</evidence>
<proteinExistence type="predicted"/>
<dbReference type="InterPro" id="IPR007047">
    <property type="entry name" value="Flp_Fap"/>
</dbReference>
<dbReference type="AlphaFoldDB" id="W4LZ17"/>
<protein>
    <recommendedName>
        <fullName evidence="4">Flp/Fap pilin protein</fullName>
    </recommendedName>
</protein>
<reference evidence="2 3" key="1">
    <citation type="journal article" date="2014" name="Nature">
        <title>An environmental bacterial taxon with a large and distinct metabolic repertoire.</title>
        <authorList>
            <person name="Wilson M.C."/>
            <person name="Mori T."/>
            <person name="Ruckert C."/>
            <person name="Uria A.R."/>
            <person name="Helf M.J."/>
            <person name="Takada K."/>
            <person name="Gernert C."/>
            <person name="Steffens U.A."/>
            <person name="Heycke N."/>
            <person name="Schmitt S."/>
            <person name="Rinke C."/>
            <person name="Helfrich E.J."/>
            <person name="Brachmann A.O."/>
            <person name="Gurgui C."/>
            <person name="Wakimoto T."/>
            <person name="Kracht M."/>
            <person name="Crusemann M."/>
            <person name="Hentschel U."/>
            <person name="Abe I."/>
            <person name="Matsunaga S."/>
            <person name="Kalinowski J."/>
            <person name="Takeyama H."/>
            <person name="Piel J."/>
        </authorList>
    </citation>
    <scope>NUCLEOTIDE SEQUENCE [LARGE SCALE GENOMIC DNA]</scope>
    <source>
        <strain evidence="3">TSY1</strain>
    </source>
</reference>
<organism evidence="2 3">
    <name type="scientific">Entotheonella factor</name>
    <dbReference type="NCBI Taxonomy" id="1429438"/>
    <lineage>
        <taxon>Bacteria</taxon>
        <taxon>Pseudomonadati</taxon>
        <taxon>Nitrospinota/Tectimicrobiota group</taxon>
        <taxon>Candidatus Tectimicrobiota</taxon>
        <taxon>Candidatus Entotheonellia</taxon>
        <taxon>Candidatus Entotheonellales</taxon>
        <taxon>Candidatus Entotheonellaceae</taxon>
        <taxon>Candidatus Entotheonella</taxon>
    </lineage>
</organism>
<evidence type="ECO:0008006" key="4">
    <source>
        <dbReference type="Google" id="ProtNLM"/>
    </source>
</evidence>
<dbReference type="PATRIC" id="fig|1429438.4.peg.276"/>
<keyword evidence="3" id="KW-1185">Reference proteome</keyword>
<dbReference type="Proteomes" id="UP000019141">
    <property type="component" value="Unassembled WGS sequence"/>
</dbReference>